<feature type="transmembrane region" description="Helical" evidence="5">
    <location>
        <begin position="111"/>
        <end position="128"/>
    </location>
</feature>
<evidence type="ECO:0000256" key="5">
    <source>
        <dbReference type="RuleBase" id="RU363041"/>
    </source>
</evidence>
<feature type="transmembrane region" description="Helical" evidence="5">
    <location>
        <begin position="217"/>
        <end position="241"/>
    </location>
</feature>
<feature type="transmembrane region" description="Helical" evidence="5">
    <location>
        <begin position="51"/>
        <end position="72"/>
    </location>
</feature>
<dbReference type="AlphaFoldDB" id="A0A1G8R852"/>
<keyword evidence="2 5" id="KW-0812">Transmembrane</keyword>
<dbReference type="EMBL" id="FNEJ01000019">
    <property type="protein sequence ID" value="SDJ13147.1"/>
    <property type="molecule type" value="Genomic_DNA"/>
</dbReference>
<reference evidence="6 7" key="1">
    <citation type="submission" date="2016-10" db="EMBL/GenBank/DDBJ databases">
        <authorList>
            <person name="de Groot N.N."/>
        </authorList>
    </citation>
    <scope>NUCLEOTIDE SEQUENCE [LARGE SCALE GENOMIC DNA]</scope>
    <source>
        <strain evidence="6 7">DSM 26424</strain>
    </source>
</reference>
<dbReference type="PANTHER" id="PTHR43483">
    <property type="entry name" value="MEMBRANE TRANSPORTER PROTEIN HI_0806-RELATED"/>
    <property type="match status" value="1"/>
</dbReference>
<proteinExistence type="inferred from homology"/>
<keyword evidence="4 5" id="KW-0472">Membrane</keyword>
<keyword evidence="3 5" id="KW-1133">Transmembrane helix</keyword>
<dbReference type="STRING" id="555512.SAMN04487993_101927"/>
<dbReference type="RefSeq" id="WP_089849882.1">
    <property type="nucleotide sequence ID" value="NZ_FNEJ01000019.1"/>
</dbReference>
<accession>A0A1G8R852</accession>
<evidence type="ECO:0000313" key="6">
    <source>
        <dbReference type="EMBL" id="SDJ13147.1"/>
    </source>
</evidence>
<dbReference type="Proteomes" id="UP000199093">
    <property type="component" value="Unassembled WGS sequence"/>
</dbReference>
<protein>
    <recommendedName>
        <fullName evidence="5">Probable membrane transporter protein</fullName>
    </recommendedName>
</protein>
<evidence type="ECO:0000256" key="2">
    <source>
        <dbReference type="ARBA" id="ARBA00022692"/>
    </source>
</evidence>
<organism evidence="6 7">
    <name type="scientific">Salipiger marinus</name>
    <dbReference type="NCBI Taxonomy" id="555512"/>
    <lineage>
        <taxon>Bacteria</taxon>
        <taxon>Pseudomonadati</taxon>
        <taxon>Pseudomonadota</taxon>
        <taxon>Alphaproteobacteria</taxon>
        <taxon>Rhodobacterales</taxon>
        <taxon>Roseobacteraceae</taxon>
        <taxon>Salipiger</taxon>
    </lineage>
</organism>
<keyword evidence="5" id="KW-1003">Cell membrane</keyword>
<evidence type="ECO:0000256" key="4">
    <source>
        <dbReference type="ARBA" id="ARBA00023136"/>
    </source>
</evidence>
<dbReference type="PANTHER" id="PTHR43483:SF3">
    <property type="entry name" value="MEMBRANE TRANSPORTER PROTEIN HI_0806-RELATED"/>
    <property type="match status" value="1"/>
</dbReference>
<gene>
    <name evidence="6" type="ORF">SAMN04487993_101927</name>
</gene>
<comment type="subcellular location">
    <subcellularLocation>
        <location evidence="5">Cell membrane</location>
        <topology evidence="5">Multi-pass membrane protein</topology>
    </subcellularLocation>
    <subcellularLocation>
        <location evidence="1">Membrane</location>
        <topology evidence="1">Multi-pass membrane protein</topology>
    </subcellularLocation>
</comment>
<evidence type="ECO:0000313" key="7">
    <source>
        <dbReference type="Proteomes" id="UP000199093"/>
    </source>
</evidence>
<sequence>MQEALLLLVLIAAAGGVAGIISGLLGVGGGIVLVPVFYYVFEALDYHPDQLMQICVATSTGTIIFTSLRSVLAHHRRGAVSAHLIRGWGPFIAVGAVAGVFAAAALRSRELQVVFGLIGVTLGLYMAFGPRHWRLAQDLPGRALSAVYGGFIGFCSALMGIGGGSFTVPLLTAYNVPPHRAVGTSPGFGLLISVPAFITFLLTGWQITGKPPYTVGYVNLPAVALVTLATLVTVPLGVRLAHRLSPAHLRVVFAVTVLVLAGNMLRKGVMG</sequence>
<dbReference type="OrthoDB" id="457670at2"/>
<feature type="transmembrane region" description="Helical" evidence="5">
    <location>
        <begin position="84"/>
        <end position="105"/>
    </location>
</feature>
<evidence type="ECO:0000256" key="3">
    <source>
        <dbReference type="ARBA" id="ARBA00022989"/>
    </source>
</evidence>
<feature type="transmembrane region" description="Helical" evidence="5">
    <location>
        <begin position="7"/>
        <end position="39"/>
    </location>
</feature>
<feature type="transmembrane region" description="Helical" evidence="5">
    <location>
        <begin position="148"/>
        <end position="168"/>
    </location>
</feature>
<dbReference type="Pfam" id="PF01925">
    <property type="entry name" value="TauE"/>
    <property type="match status" value="1"/>
</dbReference>
<comment type="similarity">
    <text evidence="5">Belongs to the 4-toluene sulfonate uptake permease (TSUP) (TC 2.A.102) family.</text>
</comment>
<keyword evidence="7" id="KW-1185">Reference proteome</keyword>
<evidence type="ECO:0000256" key="1">
    <source>
        <dbReference type="ARBA" id="ARBA00004141"/>
    </source>
</evidence>
<feature type="transmembrane region" description="Helical" evidence="5">
    <location>
        <begin position="247"/>
        <end position="265"/>
    </location>
</feature>
<dbReference type="GO" id="GO:0005886">
    <property type="term" value="C:plasma membrane"/>
    <property type="evidence" value="ECO:0007669"/>
    <property type="project" value="UniProtKB-SubCell"/>
</dbReference>
<dbReference type="InterPro" id="IPR002781">
    <property type="entry name" value="TM_pro_TauE-like"/>
</dbReference>
<name>A0A1G8R852_9RHOB</name>
<feature type="transmembrane region" description="Helical" evidence="5">
    <location>
        <begin position="188"/>
        <end position="205"/>
    </location>
</feature>